<evidence type="ECO:0000313" key="2">
    <source>
        <dbReference type="EMBL" id="WVZ63801.1"/>
    </source>
</evidence>
<evidence type="ECO:0000256" key="1">
    <source>
        <dbReference type="SAM" id="MobiDB-lite"/>
    </source>
</evidence>
<protein>
    <submittedName>
        <fullName evidence="2">Uncharacterized protein</fullName>
    </submittedName>
</protein>
<feature type="compositionally biased region" description="Pro residues" evidence="1">
    <location>
        <begin position="26"/>
        <end position="35"/>
    </location>
</feature>
<sequence>MSSFKRGARMCVGRRIGGLDKTRLPTPTPPSPPPQEWEDLNDTEEEDPEELVLDSLDEEQSEEPEVPPEVSPAVLEDQATAQGQDGGQAQQQQNEDEDRWHESIHCWFDYPLSFPRMLREALVRL</sequence>
<feature type="compositionally biased region" description="Acidic residues" evidence="1">
    <location>
        <begin position="36"/>
        <end position="66"/>
    </location>
</feature>
<accession>A0AAQ3WJ84</accession>
<evidence type="ECO:0000313" key="3">
    <source>
        <dbReference type="Proteomes" id="UP001341281"/>
    </source>
</evidence>
<dbReference type="AlphaFoldDB" id="A0AAQ3WJ84"/>
<feature type="region of interest" description="Disordered" evidence="1">
    <location>
        <begin position="1"/>
        <end position="99"/>
    </location>
</feature>
<dbReference type="Proteomes" id="UP001341281">
    <property type="component" value="Chromosome 03"/>
</dbReference>
<reference evidence="2 3" key="1">
    <citation type="submission" date="2024-02" db="EMBL/GenBank/DDBJ databases">
        <title>High-quality chromosome-scale genome assembly of Pensacola bahiagrass (Paspalum notatum Flugge var. saurae).</title>
        <authorList>
            <person name="Vega J.M."/>
            <person name="Podio M."/>
            <person name="Orjuela J."/>
            <person name="Siena L.A."/>
            <person name="Pessino S.C."/>
            <person name="Combes M.C."/>
            <person name="Mariac C."/>
            <person name="Albertini E."/>
            <person name="Pupilli F."/>
            <person name="Ortiz J.P.A."/>
            <person name="Leblanc O."/>
        </authorList>
    </citation>
    <scope>NUCLEOTIDE SEQUENCE [LARGE SCALE GENOMIC DNA]</scope>
    <source>
        <strain evidence="2">R1</strain>
        <tissue evidence="2">Leaf</tissue>
    </source>
</reference>
<proteinExistence type="predicted"/>
<name>A0AAQ3WJ84_PASNO</name>
<organism evidence="2 3">
    <name type="scientific">Paspalum notatum var. saurae</name>
    <dbReference type="NCBI Taxonomy" id="547442"/>
    <lineage>
        <taxon>Eukaryota</taxon>
        <taxon>Viridiplantae</taxon>
        <taxon>Streptophyta</taxon>
        <taxon>Embryophyta</taxon>
        <taxon>Tracheophyta</taxon>
        <taxon>Spermatophyta</taxon>
        <taxon>Magnoliopsida</taxon>
        <taxon>Liliopsida</taxon>
        <taxon>Poales</taxon>
        <taxon>Poaceae</taxon>
        <taxon>PACMAD clade</taxon>
        <taxon>Panicoideae</taxon>
        <taxon>Andropogonodae</taxon>
        <taxon>Paspaleae</taxon>
        <taxon>Paspalinae</taxon>
        <taxon>Paspalum</taxon>
    </lineage>
</organism>
<dbReference type="EMBL" id="CP144747">
    <property type="protein sequence ID" value="WVZ63801.1"/>
    <property type="molecule type" value="Genomic_DNA"/>
</dbReference>
<keyword evidence="3" id="KW-1185">Reference proteome</keyword>
<feature type="compositionally biased region" description="Low complexity" evidence="1">
    <location>
        <begin position="71"/>
        <end position="93"/>
    </location>
</feature>
<gene>
    <name evidence="2" type="ORF">U9M48_013406</name>
</gene>